<dbReference type="EMBL" id="CP045809">
    <property type="protein sequence ID" value="QHN36720.1"/>
    <property type="molecule type" value="Genomic_DNA"/>
</dbReference>
<feature type="domain" description="Aldehyde dehydrogenase" evidence="5">
    <location>
        <begin position="19"/>
        <end position="484"/>
    </location>
</feature>
<evidence type="ECO:0000313" key="6">
    <source>
        <dbReference type="EMBL" id="QHN36720.1"/>
    </source>
</evidence>
<evidence type="ECO:0000256" key="2">
    <source>
        <dbReference type="ARBA" id="ARBA00023002"/>
    </source>
</evidence>
<proteinExistence type="inferred from homology"/>
<dbReference type="PROSITE" id="PS00687">
    <property type="entry name" value="ALDEHYDE_DEHYDR_GLU"/>
    <property type="match status" value="1"/>
</dbReference>
<reference evidence="6" key="1">
    <citation type="journal article" date="2021" name="Nat. Microbiol.">
        <title>Cocultivation of an ultrasmall environmental parasitic bacterium with lytic ability against bacteria associated with wastewater foams.</title>
        <authorList>
            <person name="Batinovic S."/>
            <person name="Rose J.J.A."/>
            <person name="Ratcliffe J."/>
            <person name="Seviour R.J."/>
            <person name="Petrovski S."/>
        </authorList>
    </citation>
    <scope>NUCLEOTIDE SEQUENCE</scope>
    <source>
        <strain evidence="6">CON9</strain>
    </source>
</reference>
<organism evidence="6 7">
    <name type="scientific">Gordonia pseudamarae</name>
    <dbReference type="NCBI Taxonomy" id="2831662"/>
    <lineage>
        <taxon>Bacteria</taxon>
        <taxon>Bacillati</taxon>
        <taxon>Actinomycetota</taxon>
        <taxon>Actinomycetes</taxon>
        <taxon>Mycobacteriales</taxon>
        <taxon>Gordoniaceae</taxon>
        <taxon>Gordonia</taxon>
    </lineage>
</organism>
<dbReference type="PANTHER" id="PTHR42804:SF1">
    <property type="entry name" value="ALDEHYDE DEHYDROGENASE-RELATED"/>
    <property type="match status" value="1"/>
</dbReference>
<evidence type="ECO:0000259" key="5">
    <source>
        <dbReference type="Pfam" id="PF00171"/>
    </source>
</evidence>
<dbReference type="InterPro" id="IPR015590">
    <property type="entry name" value="Aldehyde_DH_dom"/>
</dbReference>
<comment type="similarity">
    <text evidence="1 4">Belongs to the aldehyde dehydrogenase family.</text>
</comment>
<dbReference type="CDD" id="cd07139">
    <property type="entry name" value="ALDH_AldA-Rv0768"/>
    <property type="match status" value="1"/>
</dbReference>
<dbReference type="RefSeq" id="WP_213244988.1">
    <property type="nucleotide sequence ID" value="NZ_CP045806.1"/>
</dbReference>
<evidence type="ECO:0000256" key="1">
    <source>
        <dbReference type="ARBA" id="ARBA00009986"/>
    </source>
</evidence>
<protein>
    <submittedName>
        <fullName evidence="6">Aldehyde dehydrogenase family protein</fullName>
    </submittedName>
</protein>
<name>A0ABX6ILQ8_9ACTN</name>
<feature type="active site" evidence="3">
    <location>
        <position position="258"/>
    </location>
</feature>
<dbReference type="InterPro" id="IPR016161">
    <property type="entry name" value="Ald_DH/histidinol_DH"/>
</dbReference>
<dbReference type="InterPro" id="IPR016163">
    <property type="entry name" value="Ald_DH_C"/>
</dbReference>
<accession>A0ABX6ILQ8</accession>
<dbReference type="SUPFAM" id="SSF53720">
    <property type="entry name" value="ALDH-like"/>
    <property type="match status" value="1"/>
</dbReference>
<sequence>MTTAESRTDTDELFIGGAWRTPSSGARITVNSASTEERIGSVPEGAQSDIDAAVAAARAAFDDPNGWGGFTPDQRADAMERLADEYDKRAGAIAAAVSSQNGMPIAVAEKLEAVFPPLLLRYYAGLARQRPFEETRPGLLGGSTLVTSTPIGVVGAIVPWNFPQALAAFKYAPGLAAGCTFVFKPSPETVLDSVIFAEAIAAAGIPDGVINIVPGGRDLGSYLVSHPGIDKVAFTGSTGAGRSIAEACGRLLRPVTLELGGKSAAVILDDADLDLAKIGEQLFSSTLLNNGQTCFLGTRILAPKSRYDEVVETFTGFAQYLQVGDALDPTTQIGPMASARQRERVESYIAKGRDSGAMLTTGGGRPEQLDKGWFVQPTIFAGVDNSSVIAQEEIFGPVLSIIAYDGDDEAVRIANDSEYGLGGSIWTSDHDHGVAVARRIETGSLGINAYLPDPTAPFGGIKSSGLGRELGPEGLEAYLVKKSIYL</sequence>
<dbReference type="Proteomes" id="UP001059836">
    <property type="component" value="Chromosome"/>
</dbReference>
<dbReference type="Gene3D" id="3.40.309.10">
    <property type="entry name" value="Aldehyde Dehydrogenase, Chain A, domain 2"/>
    <property type="match status" value="1"/>
</dbReference>
<dbReference type="InterPro" id="IPR016162">
    <property type="entry name" value="Ald_DH_N"/>
</dbReference>
<dbReference type="InterPro" id="IPR029510">
    <property type="entry name" value="Ald_DH_CS_GLU"/>
</dbReference>
<dbReference type="Pfam" id="PF00171">
    <property type="entry name" value="Aldedh"/>
    <property type="match status" value="1"/>
</dbReference>
<keyword evidence="7" id="KW-1185">Reference proteome</keyword>
<keyword evidence="2 4" id="KW-0560">Oxidoreductase</keyword>
<evidence type="ECO:0000256" key="3">
    <source>
        <dbReference type="PROSITE-ProRule" id="PRU10007"/>
    </source>
</evidence>
<gene>
    <name evidence="6" type="ORF">GII31_19245</name>
</gene>
<evidence type="ECO:0000313" key="7">
    <source>
        <dbReference type="Proteomes" id="UP001059836"/>
    </source>
</evidence>
<evidence type="ECO:0000256" key="4">
    <source>
        <dbReference type="RuleBase" id="RU003345"/>
    </source>
</evidence>
<dbReference type="Gene3D" id="3.40.605.10">
    <property type="entry name" value="Aldehyde Dehydrogenase, Chain A, domain 1"/>
    <property type="match status" value="1"/>
</dbReference>
<dbReference type="PANTHER" id="PTHR42804">
    <property type="entry name" value="ALDEHYDE DEHYDROGENASE"/>
    <property type="match status" value="1"/>
</dbReference>